<evidence type="ECO:0000259" key="11">
    <source>
        <dbReference type="PROSITE" id="PS50862"/>
    </source>
</evidence>
<dbReference type="GO" id="GO:0006434">
    <property type="term" value="P:seryl-tRNA aminoacylation"/>
    <property type="evidence" value="ECO:0007669"/>
    <property type="project" value="InterPro"/>
</dbReference>
<dbReference type="EMBL" id="ONZQ02000013">
    <property type="protein sequence ID" value="SPO05716.1"/>
    <property type="molecule type" value="Genomic_DNA"/>
</dbReference>
<evidence type="ECO:0000256" key="1">
    <source>
        <dbReference type="ARBA" id="ARBA00012840"/>
    </source>
</evidence>
<dbReference type="InterPro" id="IPR002317">
    <property type="entry name" value="Ser-tRNA-ligase_type_1"/>
</dbReference>
<dbReference type="Pfam" id="PF00587">
    <property type="entry name" value="tRNA-synt_2b"/>
    <property type="match status" value="1"/>
</dbReference>
<dbReference type="Gene3D" id="1.10.287.40">
    <property type="entry name" value="Serine-tRNA synthetase, tRNA binding domain"/>
    <property type="match status" value="1"/>
</dbReference>
<comment type="caution">
    <text evidence="12">The sequence shown here is derived from an EMBL/GenBank/DDBJ whole genome shotgun (WGS) entry which is preliminary data.</text>
</comment>
<dbReference type="NCBIfam" id="TIGR00414">
    <property type="entry name" value="serS"/>
    <property type="match status" value="1"/>
</dbReference>
<keyword evidence="4 9" id="KW-0067">ATP-binding</keyword>
<evidence type="ECO:0000256" key="3">
    <source>
        <dbReference type="ARBA" id="ARBA00022741"/>
    </source>
</evidence>
<feature type="compositionally biased region" description="Low complexity" evidence="10">
    <location>
        <begin position="36"/>
        <end position="49"/>
    </location>
</feature>
<accession>A0AAE8SYB3</accession>
<feature type="binding site" evidence="8">
    <location>
        <position position="470"/>
    </location>
    <ligand>
        <name>L-serine</name>
        <dbReference type="ChEBI" id="CHEBI:33384"/>
    </ligand>
</feature>
<evidence type="ECO:0000313" key="13">
    <source>
        <dbReference type="Proteomes" id="UP001187682"/>
    </source>
</evidence>
<evidence type="ECO:0000256" key="7">
    <source>
        <dbReference type="ARBA" id="ARBA00034892"/>
    </source>
</evidence>
<dbReference type="EC" id="6.1.1.11" evidence="1"/>
<dbReference type="Proteomes" id="UP001187682">
    <property type="component" value="Unassembled WGS sequence"/>
</dbReference>
<evidence type="ECO:0000256" key="9">
    <source>
        <dbReference type="PIRSR" id="PIRSR001529-2"/>
    </source>
</evidence>
<dbReference type="AlphaFoldDB" id="A0AAE8SYB3"/>
<evidence type="ECO:0000256" key="5">
    <source>
        <dbReference type="ARBA" id="ARBA00023146"/>
    </source>
</evidence>
<dbReference type="PROSITE" id="PS50862">
    <property type="entry name" value="AA_TRNA_LIGASE_II"/>
    <property type="match status" value="1"/>
</dbReference>
<feature type="binding site" evidence="9">
    <location>
        <begin position="343"/>
        <end position="345"/>
    </location>
    <ligand>
        <name>ATP</name>
        <dbReference type="ChEBI" id="CHEBI:30616"/>
    </ligand>
</feature>
<evidence type="ECO:0000256" key="6">
    <source>
        <dbReference type="ARBA" id="ARBA00031113"/>
    </source>
</evidence>
<protein>
    <recommendedName>
        <fullName evidence="1">serine--tRNA ligase</fullName>
        <ecNumber evidence="1">6.1.1.11</ecNumber>
    </recommendedName>
    <alternativeName>
        <fullName evidence="6">Seryl-tRNA synthetase</fullName>
    </alternativeName>
    <alternativeName>
        <fullName evidence="7">Seryl-tRNA(Ser) synthetase</fullName>
    </alternativeName>
</protein>
<dbReference type="InterPro" id="IPR015866">
    <property type="entry name" value="Ser-tRNA-synth_1_N"/>
</dbReference>
<keyword evidence="3" id="KW-0547">Nucleotide-binding</keyword>
<dbReference type="SUPFAM" id="SSF55681">
    <property type="entry name" value="Class II aaRS and biotin synthetases"/>
    <property type="match status" value="1"/>
</dbReference>
<dbReference type="InterPro" id="IPR042103">
    <property type="entry name" value="SerRS_1_N_sf"/>
</dbReference>
<dbReference type="SUPFAM" id="SSF46589">
    <property type="entry name" value="tRNA-binding arm"/>
    <property type="match status" value="1"/>
</dbReference>
<sequence>MSSRMTAKRASARRLQFLYSRQAFCAPTYTPFRGISSNAANGSDSAADAISRRPTTAPKPIIDVRHIRENPDLYARNCTERNYPRQATYPPRIVALFSRWKDLQSSSRALREESNAVEKALKQARAMSKGGAEGEGSDGGALLERARAIKKELQAVEETEGALTDEMNSLAVSLPNITSDETPRGDEPKVLCYINDPPPPPKHDGPGKSHVDIGTELGILDFASAGGTSGWGFYYLLNEGAQLEQALTQYALAVAAKHGWGRVSPPTMVYDFVAEACGFQPRDQNGEQQIYGITRGADDAAKGRPGLCLTGTSEIPLAGMKASSSIPVSSLPLKRVASSRCYRAEAGARGVDTKGLYRVHEFTKVELFAWTEPDAVSTTEIFDEVLDIQTEILHSLGLYCRVLEMPSTDLGASATRKCDMETYFPSRSARNGGWGEVTSASVCTDYQTRRLCTRLKDERGKVAGFPWTINGTALAVPRVIAAILETGWDEESKSVVIPECLRPWMDGRERIGGK</sequence>
<evidence type="ECO:0000256" key="10">
    <source>
        <dbReference type="SAM" id="MobiDB-lite"/>
    </source>
</evidence>
<dbReference type="GO" id="GO:0004828">
    <property type="term" value="F:serine-tRNA ligase activity"/>
    <property type="evidence" value="ECO:0007669"/>
    <property type="project" value="UniProtKB-EC"/>
</dbReference>
<feature type="binding site" evidence="8">
    <location>
        <position position="343"/>
    </location>
    <ligand>
        <name>L-serine</name>
        <dbReference type="ChEBI" id="CHEBI:33384"/>
    </ligand>
</feature>
<dbReference type="Gene3D" id="3.30.930.10">
    <property type="entry name" value="Bira Bifunctional Protein, Domain 2"/>
    <property type="match status" value="1"/>
</dbReference>
<name>A0AAE8SYB3_9PEZI</name>
<feature type="binding site" evidence="8">
    <location>
        <position position="312"/>
    </location>
    <ligand>
        <name>L-serine</name>
        <dbReference type="ChEBI" id="CHEBI:33384"/>
    </ligand>
</feature>
<dbReference type="InterPro" id="IPR045864">
    <property type="entry name" value="aa-tRNA-synth_II/BPL/LPL"/>
</dbReference>
<dbReference type="PANTHER" id="PTHR11778">
    <property type="entry name" value="SERYL-TRNA SYNTHETASE"/>
    <property type="match status" value="1"/>
</dbReference>
<keyword evidence="2 12" id="KW-0436">Ligase</keyword>
<feature type="binding site" evidence="9">
    <location>
        <begin position="436"/>
        <end position="439"/>
    </location>
    <ligand>
        <name>ATP</name>
        <dbReference type="ChEBI" id="CHEBI:30616"/>
    </ligand>
</feature>
<evidence type="ECO:0000313" key="12">
    <source>
        <dbReference type="EMBL" id="SPO05716.1"/>
    </source>
</evidence>
<reference evidence="12" key="1">
    <citation type="submission" date="2018-03" db="EMBL/GenBank/DDBJ databases">
        <authorList>
            <person name="Guldener U."/>
        </authorList>
    </citation>
    <scope>NUCLEOTIDE SEQUENCE</scope>
</reference>
<dbReference type="GO" id="GO:0005524">
    <property type="term" value="F:ATP binding"/>
    <property type="evidence" value="ECO:0007669"/>
    <property type="project" value="UniProtKB-KW"/>
</dbReference>
<feature type="site" description="Important for serine binding" evidence="8">
    <location>
        <position position="472"/>
    </location>
</feature>
<organism evidence="12 13">
    <name type="scientific">Cephalotrichum gorgonifer</name>
    <dbReference type="NCBI Taxonomy" id="2041049"/>
    <lineage>
        <taxon>Eukaryota</taxon>
        <taxon>Fungi</taxon>
        <taxon>Dikarya</taxon>
        <taxon>Ascomycota</taxon>
        <taxon>Pezizomycotina</taxon>
        <taxon>Sordariomycetes</taxon>
        <taxon>Hypocreomycetidae</taxon>
        <taxon>Microascales</taxon>
        <taxon>Microascaceae</taxon>
        <taxon>Cephalotrichum</taxon>
    </lineage>
</organism>
<proteinExistence type="predicted"/>
<feature type="binding site" evidence="9">
    <location>
        <begin position="359"/>
        <end position="362"/>
    </location>
    <ligand>
        <name>ATP</name>
        <dbReference type="ChEBI" id="CHEBI:30616"/>
    </ligand>
</feature>
<feature type="domain" description="Aminoacyl-transfer RNA synthetases class-II family profile" evidence="11">
    <location>
        <begin position="243"/>
        <end position="498"/>
    </location>
</feature>
<dbReference type="FunFam" id="3.30.930.10:FF:000069">
    <property type="entry name" value="Seryl-tRNA synthetase"/>
    <property type="match status" value="1"/>
</dbReference>
<dbReference type="InterPro" id="IPR006195">
    <property type="entry name" value="aa-tRNA-synth_II"/>
</dbReference>
<keyword evidence="5" id="KW-0030">Aminoacyl-tRNA synthetase</keyword>
<dbReference type="InterPro" id="IPR002314">
    <property type="entry name" value="aa-tRNA-synt_IIb"/>
</dbReference>
<keyword evidence="13" id="KW-1185">Reference proteome</keyword>
<evidence type="ECO:0000256" key="8">
    <source>
        <dbReference type="PIRSR" id="PIRSR001529-1"/>
    </source>
</evidence>
<dbReference type="PRINTS" id="PR00981">
    <property type="entry name" value="TRNASYNTHSER"/>
</dbReference>
<feature type="binding site" evidence="8">
    <location>
        <position position="366"/>
    </location>
    <ligand>
        <name>L-serine</name>
        <dbReference type="ChEBI" id="CHEBI:33384"/>
    </ligand>
</feature>
<gene>
    <name evidence="12" type="ORF">DNG_08403</name>
</gene>
<dbReference type="Pfam" id="PF02403">
    <property type="entry name" value="Seryl_tRNA_N"/>
    <property type="match status" value="1"/>
</dbReference>
<evidence type="ECO:0000256" key="2">
    <source>
        <dbReference type="ARBA" id="ARBA00022598"/>
    </source>
</evidence>
<dbReference type="PIRSF" id="PIRSF001529">
    <property type="entry name" value="Ser-tRNA-synth_IIa"/>
    <property type="match status" value="1"/>
</dbReference>
<dbReference type="InterPro" id="IPR010978">
    <property type="entry name" value="tRNA-bd_arm"/>
</dbReference>
<evidence type="ECO:0000256" key="4">
    <source>
        <dbReference type="ARBA" id="ARBA00022840"/>
    </source>
</evidence>
<feature type="region of interest" description="Disordered" evidence="10">
    <location>
        <begin position="36"/>
        <end position="57"/>
    </location>
</feature>